<name>A0A176VWW1_MARPO</name>
<dbReference type="Proteomes" id="UP000077202">
    <property type="component" value="Unassembled WGS sequence"/>
</dbReference>
<comment type="caution">
    <text evidence="1">The sequence shown here is derived from an EMBL/GenBank/DDBJ whole genome shotgun (WGS) entry which is preliminary data.</text>
</comment>
<evidence type="ECO:0000313" key="1">
    <source>
        <dbReference type="EMBL" id="OAE25290.1"/>
    </source>
</evidence>
<reference evidence="1" key="1">
    <citation type="submission" date="2016-03" db="EMBL/GenBank/DDBJ databases">
        <title>Mechanisms controlling the formation of the plant cell surface in tip-growing cells are functionally conserved among land plants.</title>
        <authorList>
            <person name="Honkanen S."/>
            <person name="Jones V.A."/>
            <person name="Morieri G."/>
            <person name="Champion C."/>
            <person name="Hetherington A.J."/>
            <person name="Kelly S."/>
            <person name="Saint-Marcoux D."/>
            <person name="Proust H."/>
            <person name="Prescott H."/>
            <person name="Dolan L."/>
        </authorList>
    </citation>
    <scope>NUCLEOTIDE SEQUENCE [LARGE SCALE GENOMIC DNA]</scope>
    <source>
        <tissue evidence="1">Whole gametophyte</tissue>
    </source>
</reference>
<sequence length="192" mass="21400">MRPAPPSDTGVRIEVLTSSVVDADVPSNAVMQMVTSVLRSPLFSATELMDFGIDLTRIFWIAATSYERGRITATSAKIREDTVEELSSTSTLFKEMTWQAAAARMKSLPARPAIDRERIVSRVCMVDNRSGIFCLMSFTGQLRHDHAHDSSQFGVRAVVTLAKSYDVIVGGVVLYSMGFRMDYWTKTTAYLW</sequence>
<organism evidence="1 2">
    <name type="scientific">Marchantia polymorpha subsp. ruderalis</name>
    <dbReference type="NCBI Taxonomy" id="1480154"/>
    <lineage>
        <taxon>Eukaryota</taxon>
        <taxon>Viridiplantae</taxon>
        <taxon>Streptophyta</taxon>
        <taxon>Embryophyta</taxon>
        <taxon>Marchantiophyta</taxon>
        <taxon>Marchantiopsida</taxon>
        <taxon>Marchantiidae</taxon>
        <taxon>Marchantiales</taxon>
        <taxon>Marchantiaceae</taxon>
        <taxon>Marchantia</taxon>
    </lineage>
</organism>
<protein>
    <submittedName>
        <fullName evidence="1">Uncharacterized protein</fullName>
    </submittedName>
</protein>
<accession>A0A176VWW1</accession>
<evidence type="ECO:0000313" key="2">
    <source>
        <dbReference type="Proteomes" id="UP000077202"/>
    </source>
</evidence>
<dbReference type="EMBL" id="LVLJ01002341">
    <property type="protein sequence ID" value="OAE25290.1"/>
    <property type="molecule type" value="Genomic_DNA"/>
</dbReference>
<proteinExistence type="predicted"/>
<gene>
    <name evidence="1" type="ORF">AXG93_4620s1030</name>
</gene>
<keyword evidence="2" id="KW-1185">Reference proteome</keyword>
<dbReference type="AlphaFoldDB" id="A0A176VWW1"/>